<dbReference type="EMBL" id="BAAAQN010000038">
    <property type="protein sequence ID" value="GAA2044797.1"/>
    <property type="molecule type" value="Genomic_DNA"/>
</dbReference>
<protein>
    <recommendedName>
        <fullName evidence="5">Lipoprotein</fullName>
    </recommendedName>
</protein>
<comment type="caution">
    <text evidence="3">The sequence shown here is derived from an EMBL/GenBank/DDBJ whole genome shotgun (WGS) entry which is preliminary data.</text>
</comment>
<dbReference type="SUPFAM" id="SSF89392">
    <property type="entry name" value="Prokaryotic lipoproteins and lipoprotein localization factors"/>
    <property type="match status" value="1"/>
</dbReference>
<dbReference type="InterPro" id="IPR029046">
    <property type="entry name" value="LolA/LolB/LppX"/>
</dbReference>
<evidence type="ECO:0000256" key="2">
    <source>
        <dbReference type="SAM" id="SignalP"/>
    </source>
</evidence>
<evidence type="ECO:0000313" key="3">
    <source>
        <dbReference type="EMBL" id="GAA2044797.1"/>
    </source>
</evidence>
<dbReference type="Gene3D" id="2.50.20.20">
    <property type="match status" value="1"/>
</dbReference>
<dbReference type="Proteomes" id="UP001500751">
    <property type="component" value="Unassembled WGS sequence"/>
</dbReference>
<reference evidence="4" key="1">
    <citation type="journal article" date="2019" name="Int. J. Syst. Evol. Microbiol.">
        <title>The Global Catalogue of Microorganisms (GCM) 10K type strain sequencing project: providing services to taxonomists for standard genome sequencing and annotation.</title>
        <authorList>
            <consortium name="The Broad Institute Genomics Platform"/>
            <consortium name="The Broad Institute Genome Sequencing Center for Infectious Disease"/>
            <person name="Wu L."/>
            <person name="Ma J."/>
        </authorList>
    </citation>
    <scope>NUCLEOTIDE SEQUENCE [LARGE SCALE GENOMIC DNA]</scope>
    <source>
        <strain evidence="4">JCM 16014</strain>
    </source>
</reference>
<keyword evidence="4" id="KW-1185">Reference proteome</keyword>
<gene>
    <name evidence="3" type="ORF">GCM10009839_55700</name>
</gene>
<dbReference type="RefSeq" id="WP_344668626.1">
    <property type="nucleotide sequence ID" value="NZ_BAAAQN010000038.1"/>
</dbReference>
<name>A0ABP5GFD4_9ACTN</name>
<feature type="region of interest" description="Disordered" evidence="1">
    <location>
        <begin position="294"/>
        <end position="372"/>
    </location>
</feature>
<dbReference type="PROSITE" id="PS51257">
    <property type="entry name" value="PROKAR_LIPOPROTEIN"/>
    <property type="match status" value="1"/>
</dbReference>
<accession>A0ABP5GFD4</accession>
<sequence>MPRKQIWSGVALAAAVTAALSGCTLKASDGTPQSFAELSALSPQDAVKAAGRAVAAHPSAKVHAVLSAPNATEASDVTASFGEHPALQGTLAVGPAGSAPDPSSAIPIAYADHIMFMKMGTDPSMAAQMEGKAWLRMDLAAMAGDPRTAGIGSDVLENTSPTKGLTMLTASKDLHKVGEEQHGGVQTVHYAGTVSGADALDPNLIGRGLTQESADAVTEAMAGGAVTSMAYDVWLRADGLPVAQAFTETTPVGALKGAIDFTDWGTGVKVDKVPDSQSVDYMEMVAKAAAASASPDASGSASPSQAPSASAAPSPSDAPSASSSSSEPAAPATPATPATPSKPSPTGTASAPATPATPSTPRSTGSSSSSSA</sequence>
<evidence type="ECO:0008006" key="5">
    <source>
        <dbReference type="Google" id="ProtNLM"/>
    </source>
</evidence>
<organism evidence="3 4">
    <name type="scientific">Catenulispora yoronensis</name>
    <dbReference type="NCBI Taxonomy" id="450799"/>
    <lineage>
        <taxon>Bacteria</taxon>
        <taxon>Bacillati</taxon>
        <taxon>Actinomycetota</taxon>
        <taxon>Actinomycetes</taxon>
        <taxon>Catenulisporales</taxon>
        <taxon>Catenulisporaceae</taxon>
        <taxon>Catenulispora</taxon>
    </lineage>
</organism>
<proteinExistence type="predicted"/>
<evidence type="ECO:0000313" key="4">
    <source>
        <dbReference type="Proteomes" id="UP001500751"/>
    </source>
</evidence>
<feature type="chain" id="PRO_5046925663" description="Lipoprotein" evidence="2">
    <location>
        <begin position="28"/>
        <end position="372"/>
    </location>
</feature>
<evidence type="ECO:0000256" key="1">
    <source>
        <dbReference type="SAM" id="MobiDB-lite"/>
    </source>
</evidence>
<feature type="signal peptide" evidence="2">
    <location>
        <begin position="1"/>
        <end position="27"/>
    </location>
</feature>
<keyword evidence="2" id="KW-0732">Signal</keyword>